<sequence length="255" mass="27610">MLKSAPQLIACNFSPALCVGGRAGRSERSLEAFGRQSRAPRRPEFVFSGMKLQLGNGGGRTTMVRKFDTAAAIVIMASASAADDHKFSARRRVGTSRDLVKGRGRPHHANKAPRRRHLRRGGEVQRSFWPFWGHLIPTLSDPDEISGERIEAMESEGEEGETGVEVDLSVTHTKAESIQNMMQSDLEVLGTYEEIAFAVSASEGIEMSMSMPSVVGNEGAVEDAEVDIPEPVEVAAGVSNDVPLFFGNEAALRGR</sequence>
<feature type="compositionally biased region" description="Basic residues" evidence="1">
    <location>
        <begin position="102"/>
        <end position="119"/>
    </location>
</feature>
<proteinExistence type="predicted"/>
<reference evidence="2 3" key="1">
    <citation type="journal article" date="2012" name="Genome Biol.">
        <title>Genome and low-iron response of an oceanic diatom adapted to chronic iron limitation.</title>
        <authorList>
            <person name="Lommer M."/>
            <person name="Specht M."/>
            <person name="Roy A.S."/>
            <person name="Kraemer L."/>
            <person name="Andreson R."/>
            <person name="Gutowska M.A."/>
            <person name="Wolf J."/>
            <person name="Bergner S.V."/>
            <person name="Schilhabel M.B."/>
            <person name="Klostermeier U.C."/>
            <person name="Beiko R.G."/>
            <person name="Rosenstiel P."/>
            <person name="Hippler M."/>
            <person name="Laroche J."/>
        </authorList>
    </citation>
    <scope>NUCLEOTIDE SEQUENCE [LARGE SCALE GENOMIC DNA]</scope>
    <source>
        <strain evidence="2 3">CCMP1005</strain>
    </source>
</reference>
<protein>
    <submittedName>
        <fullName evidence="2">Uncharacterized protein</fullName>
    </submittedName>
</protein>
<comment type="caution">
    <text evidence="2">The sequence shown here is derived from an EMBL/GenBank/DDBJ whole genome shotgun (WGS) entry which is preliminary data.</text>
</comment>
<evidence type="ECO:0000313" key="2">
    <source>
        <dbReference type="EMBL" id="EJK49683.1"/>
    </source>
</evidence>
<evidence type="ECO:0000256" key="1">
    <source>
        <dbReference type="SAM" id="MobiDB-lite"/>
    </source>
</evidence>
<keyword evidence="3" id="KW-1185">Reference proteome</keyword>
<organism evidence="2 3">
    <name type="scientific">Thalassiosira oceanica</name>
    <name type="common">Marine diatom</name>
    <dbReference type="NCBI Taxonomy" id="159749"/>
    <lineage>
        <taxon>Eukaryota</taxon>
        <taxon>Sar</taxon>
        <taxon>Stramenopiles</taxon>
        <taxon>Ochrophyta</taxon>
        <taxon>Bacillariophyta</taxon>
        <taxon>Coscinodiscophyceae</taxon>
        <taxon>Thalassiosirophycidae</taxon>
        <taxon>Thalassiosirales</taxon>
        <taxon>Thalassiosiraceae</taxon>
        <taxon>Thalassiosira</taxon>
    </lineage>
</organism>
<evidence type="ECO:0000313" key="3">
    <source>
        <dbReference type="Proteomes" id="UP000266841"/>
    </source>
</evidence>
<dbReference type="AlphaFoldDB" id="K0R8A3"/>
<dbReference type="Proteomes" id="UP000266841">
    <property type="component" value="Unassembled WGS sequence"/>
</dbReference>
<accession>K0R8A3</accession>
<feature type="region of interest" description="Disordered" evidence="1">
    <location>
        <begin position="92"/>
        <end position="120"/>
    </location>
</feature>
<feature type="non-terminal residue" evidence="2">
    <location>
        <position position="255"/>
    </location>
</feature>
<gene>
    <name evidence="2" type="ORF">THAOC_31405</name>
</gene>
<name>K0R8A3_THAOC</name>
<dbReference type="EMBL" id="AGNL01044525">
    <property type="protein sequence ID" value="EJK49683.1"/>
    <property type="molecule type" value="Genomic_DNA"/>
</dbReference>